<dbReference type="SUPFAM" id="SSF47598">
    <property type="entry name" value="Ribbon-helix-helix"/>
    <property type="match status" value="1"/>
</dbReference>
<dbReference type="EMBL" id="JABBGK010000002">
    <property type="protein sequence ID" value="NML75273.1"/>
    <property type="molecule type" value="Genomic_DNA"/>
</dbReference>
<evidence type="ECO:0000313" key="2">
    <source>
        <dbReference type="EMBL" id="NML75273.1"/>
    </source>
</evidence>
<sequence>MKQFKLTIPTEIKEWLADRAERNLRSQSAEIILALREKMEREATARGSENICKA</sequence>
<gene>
    <name evidence="2" type="ORF">HHL25_14170</name>
</gene>
<feature type="domain" description="Arc-like DNA binding" evidence="1">
    <location>
        <begin position="1"/>
        <end position="43"/>
    </location>
</feature>
<dbReference type="AlphaFoldDB" id="A0A7Y0AXE6"/>
<evidence type="ECO:0000259" key="1">
    <source>
        <dbReference type="Pfam" id="PF03869"/>
    </source>
</evidence>
<dbReference type="InterPro" id="IPR005569">
    <property type="entry name" value="Arc_DNA-bd_dom"/>
</dbReference>
<organism evidence="2 3">
    <name type="scientific">Rhizobium terricola</name>
    <dbReference type="NCBI Taxonomy" id="2728849"/>
    <lineage>
        <taxon>Bacteria</taxon>
        <taxon>Pseudomonadati</taxon>
        <taxon>Pseudomonadota</taxon>
        <taxon>Alphaproteobacteria</taxon>
        <taxon>Hyphomicrobiales</taxon>
        <taxon>Rhizobiaceae</taxon>
        <taxon>Rhizobium/Agrobacterium group</taxon>
        <taxon>Rhizobium</taxon>
    </lineage>
</organism>
<dbReference type="Pfam" id="PF03869">
    <property type="entry name" value="Arc"/>
    <property type="match status" value="1"/>
</dbReference>
<dbReference type="InterPro" id="IPR010985">
    <property type="entry name" value="Ribbon_hlx_hlx"/>
</dbReference>
<keyword evidence="3" id="KW-1185">Reference proteome</keyword>
<dbReference type="Gene3D" id="1.10.1220.10">
    <property type="entry name" value="Met repressor-like"/>
    <property type="match status" value="1"/>
</dbReference>
<accession>A0A7Y0AXE6</accession>
<reference evidence="2 3" key="1">
    <citation type="submission" date="2020-04" db="EMBL/GenBank/DDBJ databases">
        <title>Rhizobium sp. S-51 isolated from soil.</title>
        <authorList>
            <person name="Dahal R.H."/>
        </authorList>
    </citation>
    <scope>NUCLEOTIDE SEQUENCE [LARGE SCALE GENOMIC DNA]</scope>
    <source>
        <strain evidence="2 3">S-51</strain>
    </source>
</reference>
<dbReference type="GO" id="GO:0003677">
    <property type="term" value="F:DNA binding"/>
    <property type="evidence" value="ECO:0007669"/>
    <property type="project" value="UniProtKB-KW"/>
</dbReference>
<dbReference type="RefSeq" id="WP_169592103.1">
    <property type="nucleotide sequence ID" value="NZ_JABBGK010000002.1"/>
</dbReference>
<dbReference type="GO" id="GO:0006355">
    <property type="term" value="P:regulation of DNA-templated transcription"/>
    <property type="evidence" value="ECO:0007669"/>
    <property type="project" value="InterPro"/>
</dbReference>
<comment type="caution">
    <text evidence="2">The sequence shown here is derived from an EMBL/GenBank/DDBJ whole genome shotgun (WGS) entry which is preliminary data.</text>
</comment>
<dbReference type="InterPro" id="IPR013321">
    <property type="entry name" value="Arc_rbn_hlx_hlx"/>
</dbReference>
<name>A0A7Y0AXE6_9HYPH</name>
<keyword evidence="2" id="KW-0238">DNA-binding</keyword>
<protein>
    <submittedName>
        <fullName evidence="2">Arc family DNA-binding protein</fullName>
    </submittedName>
</protein>
<dbReference type="Proteomes" id="UP000541470">
    <property type="component" value="Unassembled WGS sequence"/>
</dbReference>
<evidence type="ECO:0000313" key="3">
    <source>
        <dbReference type="Proteomes" id="UP000541470"/>
    </source>
</evidence>
<proteinExistence type="predicted"/>